<evidence type="ECO:0000256" key="4">
    <source>
        <dbReference type="ARBA" id="ARBA00022801"/>
    </source>
</evidence>
<dbReference type="GO" id="GO:0009253">
    <property type="term" value="P:peptidoglycan catabolic process"/>
    <property type="evidence" value="ECO:0007669"/>
    <property type="project" value="InterPro"/>
</dbReference>
<dbReference type="GO" id="GO:0009254">
    <property type="term" value="P:peptidoglycan turnover"/>
    <property type="evidence" value="ECO:0007669"/>
    <property type="project" value="TreeGrafter"/>
</dbReference>
<dbReference type="SUPFAM" id="SSF55846">
    <property type="entry name" value="N-acetylmuramoyl-L-alanine amidase-like"/>
    <property type="match status" value="1"/>
</dbReference>
<sequence>MSVATDTTVKARIHPSPNHGERSHKTPLDMLVLHYTGMDTKENALRRLMDPRSEVSAQYLVDERGAILQLVPESRRAWHAGQSFWKGETDINSRSIGIEIVNAGHDGGYPDFPVPQIRAVILLASDICQRHAISPWMVLAHSDVAPERKLDPGEKFPWRDLARAGIGHYVEPEPIMSSGVLMQHGESGQPVEALQSMLALYGYNAPVTGVFDAQTAKVVEAFQRHFRPERVDGVADQSTIVTLHRLLSSLPSLSD</sequence>
<dbReference type="Pfam" id="PF01471">
    <property type="entry name" value="PG_binding_1"/>
    <property type="match status" value="1"/>
</dbReference>
<evidence type="ECO:0000313" key="9">
    <source>
        <dbReference type="Proteomes" id="UP000605148"/>
    </source>
</evidence>
<dbReference type="SUPFAM" id="SSF47090">
    <property type="entry name" value="PGBD-like"/>
    <property type="match status" value="1"/>
</dbReference>
<protein>
    <recommendedName>
        <fullName evidence="3">N-acetylmuramoyl-L-alanine amidase</fullName>
        <ecNumber evidence="3">3.5.1.28</ecNumber>
    </recommendedName>
</protein>
<evidence type="ECO:0000256" key="5">
    <source>
        <dbReference type="ARBA" id="ARBA00023316"/>
    </source>
</evidence>
<comment type="caution">
    <text evidence="8">The sequence shown here is derived from an EMBL/GenBank/DDBJ whole genome shotgun (WGS) entry which is preliminary data.</text>
</comment>
<gene>
    <name evidence="8" type="ORF">GCM10011316_05250</name>
</gene>
<keyword evidence="9" id="KW-1185">Reference proteome</keyword>
<dbReference type="GO" id="GO:0019867">
    <property type="term" value="C:outer membrane"/>
    <property type="evidence" value="ECO:0007669"/>
    <property type="project" value="TreeGrafter"/>
</dbReference>
<dbReference type="GO" id="GO:0071555">
    <property type="term" value="P:cell wall organization"/>
    <property type="evidence" value="ECO:0007669"/>
    <property type="project" value="UniProtKB-KW"/>
</dbReference>
<dbReference type="OrthoDB" id="9794842at2"/>
<comment type="similarity">
    <text evidence="2">Belongs to the N-acetylmuramoyl-L-alanine amidase 2 family.</text>
</comment>
<keyword evidence="4" id="KW-0378">Hydrolase</keyword>
<feature type="domain" description="N-acetylmuramoyl-L-alanine amidase" evidence="7">
    <location>
        <begin position="16"/>
        <end position="153"/>
    </location>
</feature>
<dbReference type="InterPro" id="IPR051206">
    <property type="entry name" value="NAMLAA_amidase_2"/>
</dbReference>
<accession>A0A916T8V9</accession>
<comment type="catalytic activity">
    <reaction evidence="1">
        <text>Hydrolyzes the link between N-acetylmuramoyl residues and L-amino acid residues in certain cell-wall glycopeptides.</text>
        <dbReference type="EC" id="3.5.1.28"/>
    </reaction>
</comment>
<dbReference type="AlphaFoldDB" id="A0A916T8V9"/>
<evidence type="ECO:0000256" key="1">
    <source>
        <dbReference type="ARBA" id="ARBA00001561"/>
    </source>
</evidence>
<dbReference type="InterPro" id="IPR002477">
    <property type="entry name" value="Peptidoglycan-bd-like"/>
</dbReference>
<evidence type="ECO:0000313" key="8">
    <source>
        <dbReference type="EMBL" id="GGB36057.1"/>
    </source>
</evidence>
<evidence type="ECO:0000256" key="2">
    <source>
        <dbReference type="ARBA" id="ARBA00007553"/>
    </source>
</evidence>
<dbReference type="PANTHER" id="PTHR30417:SF1">
    <property type="entry name" value="N-ACETYLMURAMOYL-L-ALANINE AMIDASE AMID"/>
    <property type="match status" value="1"/>
</dbReference>
<dbReference type="Gene3D" id="1.10.101.10">
    <property type="entry name" value="PGBD-like superfamily/PGBD"/>
    <property type="match status" value="1"/>
</dbReference>
<feature type="region of interest" description="Disordered" evidence="6">
    <location>
        <begin position="1"/>
        <end position="25"/>
    </location>
</feature>
<dbReference type="InterPro" id="IPR036505">
    <property type="entry name" value="Amidase/PGRP_sf"/>
</dbReference>
<keyword evidence="5" id="KW-0961">Cell wall biogenesis/degradation</keyword>
<dbReference type="SMART" id="SM00644">
    <property type="entry name" value="Ami_2"/>
    <property type="match status" value="1"/>
</dbReference>
<dbReference type="Gene3D" id="3.40.80.10">
    <property type="entry name" value="Peptidoglycan recognition protein-like"/>
    <property type="match status" value="1"/>
</dbReference>
<dbReference type="CDD" id="cd06583">
    <property type="entry name" value="PGRP"/>
    <property type="match status" value="1"/>
</dbReference>
<reference evidence="8" key="1">
    <citation type="journal article" date="2014" name="Int. J. Syst. Evol. Microbiol.">
        <title>Complete genome sequence of Corynebacterium casei LMG S-19264T (=DSM 44701T), isolated from a smear-ripened cheese.</title>
        <authorList>
            <consortium name="US DOE Joint Genome Institute (JGI-PGF)"/>
            <person name="Walter F."/>
            <person name="Albersmeier A."/>
            <person name="Kalinowski J."/>
            <person name="Ruckert C."/>
        </authorList>
    </citation>
    <scope>NUCLEOTIDE SEQUENCE</scope>
    <source>
        <strain evidence="8">CGMCC 1.12426</strain>
    </source>
</reference>
<dbReference type="GO" id="GO:0008745">
    <property type="term" value="F:N-acetylmuramoyl-L-alanine amidase activity"/>
    <property type="evidence" value="ECO:0007669"/>
    <property type="project" value="UniProtKB-EC"/>
</dbReference>
<evidence type="ECO:0000259" key="7">
    <source>
        <dbReference type="SMART" id="SM00644"/>
    </source>
</evidence>
<dbReference type="Proteomes" id="UP000605148">
    <property type="component" value="Unassembled WGS sequence"/>
</dbReference>
<dbReference type="InterPro" id="IPR036366">
    <property type="entry name" value="PGBDSf"/>
</dbReference>
<evidence type="ECO:0000256" key="6">
    <source>
        <dbReference type="SAM" id="MobiDB-lite"/>
    </source>
</evidence>
<dbReference type="EC" id="3.5.1.28" evidence="3"/>
<dbReference type="EMBL" id="BMFA01000001">
    <property type="protein sequence ID" value="GGB36057.1"/>
    <property type="molecule type" value="Genomic_DNA"/>
</dbReference>
<organism evidence="8 9">
    <name type="scientific">Roseibium aquae</name>
    <dbReference type="NCBI Taxonomy" id="1323746"/>
    <lineage>
        <taxon>Bacteria</taxon>
        <taxon>Pseudomonadati</taxon>
        <taxon>Pseudomonadota</taxon>
        <taxon>Alphaproteobacteria</taxon>
        <taxon>Hyphomicrobiales</taxon>
        <taxon>Stappiaceae</taxon>
        <taxon>Roseibium</taxon>
    </lineage>
</organism>
<proteinExistence type="inferred from homology"/>
<reference evidence="8" key="2">
    <citation type="submission" date="2020-09" db="EMBL/GenBank/DDBJ databases">
        <authorList>
            <person name="Sun Q."/>
            <person name="Zhou Y."/>
        </authorList>
    </citation>
    <scope>NUCLEOTIDE SEQUENCE</scope>
    <source>
        <strain evidence="8">CGMCC 1.12426</strain>
    </source>
</reference>
<dbReference type="RefSeq" id="WP_150494145.1">
    <property type="nucleotide sequence ID" value="NZ_BMFA01000001.1"/>
</dbReference>
<dbReference type="Pfam" id="PF01510">
    <property type="entry name" value="Amidase_2"/>
    <property type="match status" value="1"/>
</dbReference>
<evidence type="ECO:0000256" key="3">
    <source>
        <dbReference type="ARBA" id="ARBA00011901"/>
    </source>
</evidence>
<name>A0A916T8V9_9HYPH</name>
<dbReference type="InterPro" id="IPR036365">
    <property type="entry name" value="PGBD-like_sf"/>
</dbReference>
<dbReference type="PANTHER" id="PTHR30417">
    <property type="entry name" value="N-ACETYLMURAMOYL-L-ALANINE AMIDASE AMID"/>
    <property type="match status" value="1"/>
</dbReference>
<dbReference type="InterPro" id="IPR002502">
    <property type="entry name" value="Amidase_domain"/>
</dbReference>